<evidence type="ECO:0000256" key="7">
    <source>
        <dbReference type="ARBA" id="ARBA00022679"/>
    </source>
</evidence>
<accession>A0A9P4LXD7</accession>
<dbReference type="GO" id="GO:0005789">
    <property type="term" value="C:endoplasmic reticulum membrane"/>
    <property type="evidence" value="ECO:0007669"/>
    <property type="project" value="UniProtKB-SubCell"/>
</dbReference>
<feature type="transmembrane region" description="Helical" evidence="15">
    <location>
        <begin position="179"/>
        <end position="197"/>
    </location>
</feature>
<feature type="transmembrane region" description="Helical" evidence="15">
    <location>
        <begin position="533"/>
        <end position="552"/>
    </location>
</feature>
<evidence type="ECO:0000256" key="4">
    <source>
        <dbReference type="ARBA" id="ARBA00011967"/>
    </source>
</evidence>
<evidence type="ECO:0000256" key="9">
    <source>
        <dbReference type="ARBA" id="ARBA00022824"/>
    </source>
</evidence>
<evidence type="ECO:0000313" key="16">
    <source>
        <dbReference type="EMBL" id="KAF2085981.1"/>
    </source>
</evidence>
<gene>
    <name evidence="16" type="ORF">K490DRAFT_45390</name>
</gene>
<organism evidence="16 17">
    <name type="scientific">Saccharata proteae CBS 121410</name>
    <dbReference type="NCBI Taxonomy" id="1314787"/>
    <lineage>
        <taxon>Eukaryota</taxon>
        <taxon>Fungi</taxon>
        <taxon>Dikarya</taxon>
        <taxon>Ascomycota</taxon>
        <taxon>Pezizomycotina</taxon>
        <taxon>Dothideomycetes</taxon>
        <taxon>Dothideomycetes incertae sedis</taxon>
        <taxon>Botryosphaeriales</taxon>
        <taxon>Saccharataceae</taxon>
        <taxon>Saccharata</taxon>
    </lineage>
</organism>
<dbReference type="GO" id="GO:0006488">
    <property type="term" value="P:dolichol-linked oligosaccharide biosynthetic process"/>
    <property type="evidence" value="ECO:0007669"/>
    <property type="project" value="InterPro"/>
</dbReference>
<feature type="transmembrane region" description="Helical" evidence="15">
    <location>
        <begin position="475"/>
        <end position="493"/>
    </location>
</feature>
<evidence type="ECO:0000256" key="2">
    <source>
        <dbReference type="ARBA" id="ARBA00004922"/>
    </source>
</evidence>
<feature type="transmembrane region" description="Helical" evidence="15">
    <location>
        <begin position="84"/>
        <end position="105"/>
    </location>
</feature>
<dbReference type="OrthoDB" id="4769at2759"/>
<evidence type="ECO:0000256" key="11">
    <source>
        <dbReference type="ARBA" id="ARBA00023136"/>
    </source>
</evidence>
<sequence length="570" mass="63607">MELPRSWGVVSLASIVLLVPTWEWLSRVSATVPQPYLDEFFHVRQAQVYCDGNFGNWDPKITTPPGLYLLSYLVFRLTGRCDIFVLRALNCTLALFVSQVTFSILSRLYGLSKPITKEWDGETAAEGRTQVLLNAVHTAFNICLFPPLFFFYGLYYTDVPSTLFVLCCYLFALRAQRRGSAKLSSGFVAIVMGTAALSFRQTNIFWVAVFPAGLSAVQALKRSKGSGSSSDGTTAPFLEVVKRGWNSSTVYDVPVQRASIEEPDYVKTILSLGVAALRNPITVILAVWPYVSLLGLFGAFVLWNGGVVLGDKSNHVATLHLPQMLYIWPYILFFSFPILIPPLIASTLATLPRKYLPEKMQPYVETVQPLNTPRISLLVASTAVAAATVHFNTIVHPFTLADNRHYVFYVFRILLRHPAIKYLATPAYIISAWLVLQALGASPTTASTLKPTAKTEQSTKNAALESSRHGCQTSFVLIWFVTAALNLITAPLVEPRYFIVPWIMWRLHVPLANAVVLPAKAGGKAKAVHDQKLWLETGWFGLVNLVMGYIFLRWGFEWPQEPGNVQRFMW</sequence>
<evidence type="ECO:0000256" key="13">
    <source>
        <dbReference type="ARBA" id="ARBA00044727"/>
    </source>
</evidence>
<evidence type="ECO:0000256" key="5">
    <source>
        <dbReference type="ARBA" id="ARBA00018512"/>
    </source>
</evidence>
<comment type="pathway">
    <text evidence="2">Protein modification; protein glycosylation.</text>
</comment>
<dbReference type="PANTHER" id="PTHR12989">
    <property type="entry name" value="ALPHA-1,2-GLUCOSYLTRANSFERASE ALG10"/>
    <property type="match status" value="1"/>
</dbReference>
<dbReference type="EMBL" id="ML978727">
    <property type="protein sequence ID" value="KAF2085981.1"/>
    <property type="molecule type" value="Genomic_DNA"/>
</dbReference>
<keyword evidence="10 15" id="KW-1133">Transmembrane helix</keyword>
<comment type="subcellular location">
    <subcellularLocation>
        <location evidence="1">Endoplasmic reticulum membrane</location>
        <topology evidence="1">Multi-pass membrane protein</topology>
    </subcellularLocation>
</comment>
<feature type="transmembrane region" description="Helical" evidence="15">
    <location>
        <begin position="149"/>
        <end position="172"/>
    </location>
</feature>
<comment type="catalytic activity">
    <reaction evidence="14">
        <text>an alpha-D-Glc-(1-&gt;3)-alpha-D-Glc-(1-&gt;3)-alpha-D-Man-(1-&gt;2)-alpha-D-Man-(1-&gt;2)-alpha-D-Man-(1-&gt;3)-[alpha-D-Man-(1-&gt;2)-alpha-D-Man-(1-&gt;3)-[alpha-D-Man-(1-&gt;2)-alpha-D-Man-(1-&gt;6)]-alpha-D-Man-(1-&gt;6)]-beta-D-Man-(1-&gt;4)-beta-D-GlcNAc-(1-&gt;4)-alpha-D-GlcNAc-diphospho-di-trans,poly-cis-dolichol + a di-trans,poly-cis-dolichyl beta-D-glucosyl phosphate = a alpha-D-Glc-(1-&gt;2)-alpha-D-Glc-(1-&gt;3)-alpha-D-Glc-(1-&gt;3)-alpha-D-Man-(1-&gt;2)-alpha-D-Man-(1-&gt;2)-alpha-D-Man-(1-&gt;3)-[alpha-D-Man-(1-&gt;2)-alpha-D-Man-(1-&gt;3)-[alpha-D-Man-(1-&gt;2)-alpha-D-Man-(1-&gt;6)]-alpha-D-Man-(1-&gt;6)]-beta-D-Man-(1-&gt;4)-beta-D-GlcNAc-(1-&gt;4)-alpha-D-GlcNAc-diphospho-di-trans,poly-cis-dolichol + a di-trans,poly-cis-dolichyl phosphate + H(+)</text>
        <dbReference type="Rhea" id="RHEA:29543"/>
        <dbReference type="Rhea" id="RHEA-COMP:19498"/>
        <dbReference type="Rhea" id="RHEA-COMP:19502"/>
        <dbReference type="Rhea" id="RHEA-COMP:19512"/>
        <dbReference type="Rhea" id="RHEA-COMP:19522"/>
        <dbReference type="ChEBI" id="CHEBI:15378"/>
        <dbReference type="ChEBI" id="CHEBI:57525"/>
        <dbReference type="ChEBI" id="CHEBI:57683"/>
        <dbReference type="ChEBI" id="CHEBI:132522"/>
        <dbReference type="ChEBI" id="CHEBI:132523"/>
        <dbReference type="EC" id="2.4.1.256"/>
    </reaction>
    <physiologicalReaction direction="left-to-right" evidence="14">
        <dbReference type="Rhea" id="RHEA:29544"/>
    </physiologicalReaction>
</comment>
<dbReference type="PIRSF" id="PIRSF028810">
    <property type="entry name" value="Alpha1_2_glucosyltferase_Alg10"/>
    <property type="match status" value="1"/>
</dbReference>
<dbReference type="EC" id="2.4.1.256" evidence="4"/>
<dbReference type="AlphaFoldDB" id="A0A9P4LXD7"/>
<name>A0A9P4LXD7_9PEZI</name>
<comment type="similarity">
    <text evidence="3">Belongs to the ALG10 glucosyltransferase family.</text>
</comment>
<evidence type="ECO:0000256" key="3">
    <source>
        <dbReference type="ARBA" id="ARBA00010600"/>
    </source>
</evidence>
<dbReference type="InterPro" id="IPR016900">
    <property type="entry name" value="Alg10"/>
</dbReference>
<evidence type="ECO:0000256" key="14">
    <source>
        <dbReference type="ARBA" id="ARBA00048064"/>
    </source>
</evidence>
<keyword evidence="11 15" id="KW-0472">Membrane</keyword>
<comment type="caution">
    <text evidence="16">The sequence shown here is derived from an EMBL/GenBank/DDBJ whole genome shotgun (WGS) entry which is preliminary data.</text>
</comment>
<proteinExistence type="inferred from homology"/>
<dbReference type="PANTHER" id="PTHR12989:SF10">
    <property type="entry name" value="DOL-P-GLC:GLC(2)MAN(9)GLCNAC(2)-PP-DOL ALPHA-1,2-GLUCOSYLTRANSFERASE-RELATED"/>
    <property type="match status" value="1"/>
</dbReference>
<evidence type="ECO:0000313" key="17">
    <source>
        <dbReference type="Proteomes" id="UP000799776"/>
    </source>
</evidence>
<dbReference type="Pfam" id="PF04922">
    <property type="entry name" value="DIE2_ALG10"/>
    <property type="match status" value="1"/>
</dbReference>
<keyword evidence="17" id="KW-1185">Reference proteome</keyword>
<evidence type="ECO:0000256" key="10">
    <source>
        <dbReference type="ARBA" id="ARBA00022989"/>
    </source>
</evidence>
<protein>
    <recommendedName>
        <fullName evidence="5">Dol-P-Glc:Glc(2)Man(9)GlcNAc(2)-PP-Dol alpha-1,2-glucosyltransferase</fullName>
        <ecNumber evidence="4">2.4.1.256</ecNumber>
    </recommendedName>
    <alternativeName>
        <fullName evidence="12">Asparagine-linked glycosylation protein 10</fullName>
    </alternativeName>
</protein>
<feature type="transmembrane region" description="Helical" evidence="15">
    <location>
        <begin position="325"/>
        <end position="351"/>
    </location>
</feature>
<keyword evidence="8 15" id="KW-0812">Transmembrane</keyword>
<feature type="transmembrane region" description="Helical" evidence="15">
    <location>
        <begin position="281"/>
        <end position="305"/>
    </location>
</feature>
<dbReference type="Proteomes" id="UP000799776">
    <property type="component" value="Unassembled WGS sequence"/>
</dbReference>
<comment type="function">
    <text evidence="13">Dol-P-Glc:Glc(2)Man(9)GlcNAc(2)-PP-Dol alpha-1,2-glucosyltransferase that operates in the biosynthetic pathway of dolichol-linked oligosaccharides, the glycan precursors employed in protein asparagine (N)-glycosylation. The assembly of dolichol-linked oligosaccharides begins on the cytosolic side of the endoplasmic reticulum membrane and finishes in its lumen. The sequential addition of sugars to dolichol pyrophosphate produces dolichol-linked oligosaccharides containing fourteen sugars, including two GlcNAcs, nine mannoses and three glucoses. Once assembled, the oligosaccharide is transferred from the lipid to nascent proteins by oligosaccharyltransferases. In the lumen of the endoplasmic reticulum, adds the third and last glucose residue from dolichyl phosphate glucose (Dol-P-Glc) onto the lipid-linked oligosaccharide intermediate Glc(2)Man(9)GlcNAc(2)-PP-Dol to produce Glc(3)Man(9)GlcNAc(2)-PP-Dol.</text>
</comment>
<evidence type="ECO:0000256" key="15">
    <source>
        <dbReference type="SAM" id="Phobius"/>
    </source>
</evidence>
<keyword evidence="6" id="KW-0328">Glycosyltransferase</keyword>
<evidence type="ECO:0000256" key="6">
    <source>
        <dbReference type="ARBA" id="ARBA00022676"/>
    </source>
</evidence>
<keyword evidence="9" id="KW-0256">Endoplasmic reticulum</keyword>
<dbReference type="GO" id="GO:0106073">
    <property type="term" value="F:dolichyl pyrophosphate Glc2Man9GlcNAc2 alpha-1,2-glucosyltransferase activity"/>
    <property type="evidence" value="ECO:0007669"/>
    <property type="project" value="UniProtKB-EC"/>
</dbReference>
<evidence type="ECO:0000256" key="12">
    <source>
        <dbReference type="ARBA" id="ARBA00032069"/>
    </source>
</evidence>
<evidence type="ECO:0000256" key="8">
    <source>
        <dbReference type="ARBA" id="ARBA00022692"/>
    </source>
</evidence>
<keyword evidence="7" id="KW-0808">Transferase</keyword>
<feature type="transmembrane region" description="Helical" evidence="15">
    <location>
        <begin position="6"/>
        <end position="25"/>
    </location>
</feature>
<reference evidence="16" key="1">
    <citation type="journal article" date="2020" name="Stud. Mycol.">
        <title>101 Dothideomycetes genomes: a test case for predicting lifestyles and emergence of pathogens.</title>
        <authorList>
            <person name="Haridas S."/>
            <person name="Albert R."/>
            <person name="Binder M."/>
            <person name="Bloem J."/>
            <person name="Labutti K."/>
            <person name="Salamov A."/>
            <person name="Andreopoulos B."/>
            <person name="Baker S."/>
            <person name="Barry K."/>
            <person name="Bills G."/>
            <person name="Bluhm B."/>
            <person name="Cannon C."/>
            <person name="Castanera R."/>
            <person name="Culley D."/>
            <person name="Daum C."/>
            <person name="Ezra D."/>
            <person name="Gonzalez J."/>
            <person name="Henrissat B."/>
            <person name="Kuo A."/>
            <person name="Liang C."/>
            <person name="Lipzen A."/>
            <person name="Lutzoni F."/>
            <person name="Magnuson J."/>
            <person name="Mondo S."/>
            <person name="Nolan M."/>
            <person name="Ohm R."/>
            <person name="Pangilinan J."/>
            <person name="Park H.-J."/>
            <person name="Ramirez L."/>
            <person name="Alfaro M."/>
            <person name="Sun H."/>
            <person name="Tritt A."/>
            <person name="Yoshinaga Y."/>
            <person name="Zwiers L.-H."/>
            <person name="Turgeon B."/>
            <person name="Goodwin S."/>
            <person name="Spatafora J."/>
            <person name="Crous P."/>
            <person name="Grigoriev I."/>
        </authorList>
    </citation>
    <scope>NUCLEOTIDE SEQUENCE</scope>
    <source>
        <strain evidence="16">CBS 121410</strain>
    </source>
</reference>
<evidence type="ECO:0000256" key="1">
    <source>
        <dbReference type="ARBA" id="ARBA00004477"/>
    </source>
</evidence>